<feature type="chain" id="PRO_5038387239" evidence="1">
    <location>
        <begin position="23"/>
        <end position="557"/>
    </location>
</feature>
<gene>
    <name evidence="3" type="ORF">M3I41_02365</name>
</gene>
<dbReference type="GO" id="GO:0043190">
    <property type="term" value="C:ATP-binding cassette (ABC) transporter complex"/>
    <property type="evidence" value="ECO:0007669"/>
    <property type="project" value="InterPro"/>
</dbReference>
<evidence type="ECO:0000256" key="1">
    <source>
        <dbReference type="SAM" id="SignalP"/>
    </source>
</evidence>
<evidence type="ECO:0000313" key="4">
    <source>
        <dbReference type="Proteomes" id="UP000830236"/>
    </source>
</evidence>
<dbReference type="AlphaFoldDB" id="A0A9E7ARB1"/>
<protein>
    <submittedName>
        <fullName evidence="3">ABC transporter family substrate-binding protein</fullName>
    </submittedName>
</protein>
<dbReference type="PANTHER" id="PTHR30290:SF65">
    <property type="entry name" value="MONOACYL PHOSPHATIDYLINOSITOL TETRAMANNOSIDE-BINDING PROTEIN LPQW-RELATED"/>
    <property type="match status" value="1"/>
</dbReference>
<dbReference type="Gene3D" id="3.40.190.10">
    <property type="entry name" value="Periplasmic binding protein-like II"/>
    <property type="match status" value="1"/>
</dbReference>
<dbReference type="GO" id="GO:0042597">
    <property type="term" value="C:periplasmic space"/>
    <property type="evidence" value="ECO:0007669"/>
    <property type="project" value="UniProtKB-ARBA"/>
</dbReference>
<accession>A0A9E7ARB1</accession>
<evidence type="ECO:0000259" key="2">
    <source>
        <dbReference type="Pfam" id="PF00496"/>
    </source>
</evidence>
<dbReference type="EMBL" id="CP097095">
    <property type="protein sequence ID" value="UQF80142.1"/>
    <property type="molecule type" value="Genomic_DNA"/>
</dbReference>
<feature type="domain" description="Solute-binding protein family 5" evidence="2">
    <location>
        <begin position="103"/>
        <end position="468"/>
    </location>
</feature>
<dbReference type="SUPFAM" id="SSF53850">
    <property type="entry name" value="Periplasmic binding protein-like II"/>
    <property type="match status" value="1"/>
</dbReference>
<dbReference type="Gene3D" id="3.10.105.10">
    <property type="entry name" value="Dipeptide-binding Protein, Domain 3"/>
    <property type="match status" value="1"/>
</dbReference>
<proteinExistence type="predicted"/>
<evidence type="ECO:0000313" key="3">
    <source>
        <dbReference type="EMBL" id="UQF80142.1"/>
    </source>
</evidence>
<dbReference type="PROSITE" id="PS51257">
    <property type="entry name" value="PROKAR_LIPOPROTEIN"/>
    <property type="match status" value="1"/>
</dbReference>
<keyword evidence="1" id="KW-0732">Signal</keyword>
<dbReference type="GO" id="GO:0015833">
    <property type="term" value="P:peptide transport"/>
    <property type="evidence" value="ECO:0007669"/>
    <property type="project" value="TreeGrafter"/>
</dbReference>
<dbReference type="KEGG" id="agh:M3I41_02365"/>
<dbReference type="GO" id="GO:1904680">
    <property type="term" value="F:peptide transmembrane transporter activity"/>
    <property type="evidence" value="ECO:0007669"/>
    <property type="project" value="TreeGrafter"/>
</dbReference>
<dbReference type="Proteomes" id="UP000830236">
    <property type="component" value="Chromosome"/>
</dbReference>
<organism evidence="3 4">
    <name type="scientific">Actinomyces graevenitzii</name>
    <dbReference type="NCBI Taxonomy" id="55565"/>
    <lineage>
        <taxon>Bacteria</taxon>
        <taxon>Bacillati</taxon>
        <taxon>Actinomycetota</taxon>
        <taxon>Actinomycetes</taxon>
        <taxon>Actinomycetales</taxon>
        <taxon>Actinomycetaceae</taxon>
        <taxon>Actinomyces</taxon>
    </lineage>
</organism>
<dbReference type="InterPro" id="IPR039424">
    <property type="entry name" value="SBP_5"/>
</dbReference>
<name>A0A9E7ARB1_9ACTO</name>
<sequence>MMINRRMFLAGSASTAVLAALAACASSSNSDGGSENLKQAVNVVARDKVKDGGELKFALSDPIANWNNSTVEGNTAAMSQIFAFISPSLFLYDSAGKATPRPEFFKSIKGEVKNGKTVVSIELNDKAVWGDGKKIVADDYIKTMQSATNKDYGWASTDGLVDIEKFDKESDTKFSITWKSTYPDWSAVITVMPQAQVATPAAFNDGVKDATKYKNEWFAGPYKIKSYDAAQQLVTLERNEKWWGDKGKLDKITFRYLDSAATAGAFANKEVDVLRSIVTADTFKQAQTRTDAEVRQNFGLQYRHVTINGSHGILSDKAVRQAFLLGTNRQEIASALLAGLPVKPKDFLLGNHFFMPTQKNEYKDNGAQWAYNVEKAKKLLDEAGWKEPSAGAIREKNGKKLTIYYTRPTGVVTTKNESELLQNQLKKIGIDLQMKEVESASYFKTISQKNFEVTGFAWQLTQYPMNNIGQVYGKDSQSNFSGYSVDAIDEAIKKIAVETDNAKRVEMTNKVDALIWENVMNFPLYQRPDLCGVPKKLANYGAFGLATVRGEDVGFVA</sequence>
<reference evidence="3" key="1">
    <citation type="submission" date="2022-05" db="EMBL/GenBank/DDBJ databases">
        <title>Using nanopore sequencing to obtain complete genomes from saliva samples.</title>
        <authorList>
            <person name="Baker J.L."/>
        </authorList>
    </citation>
    <scope>NUCLEOTIDE SEQUENCE</scope>
    <source>
        <strain evidence="3">JCVI-JB-Ag32</strain>
    </source>
</reference>
<dbReference type="InterPro" id="IPR006311">
    <property type="entry name" value="TAT_signal"/>
</dbReference>
<dbReference type="PIRSF" id="PIRSF002741">
    <property type="entry name" value="MppA"/>
    <property type="match status" value="1"/>
</dbReference>
<dbReference type="InterPro" id="IPR030678">
    <property type="entry name" value="Peptide/Ni-bd"/>
</dbReference>
<dbReference type="PROSITE" id="PS51318">
    <property type="entry name" value="TAT"/>
    <property type="match status" value="1"/>
</dbReference>
<feature type="signal peptide" evidence="1">
    <location>
        <begin position="1"/>
        <end position="22"/>
    </location>
</feature>
<dbReference type="CDD" id="cd08501">
    <property type="entry name" value="PBP2_Lpqw"/>
    <property type="match status" value="1"/>
</dbReference>
<dbReference type="InterPro" id="IPR000914">
    <property type="entry name" value="SBP_5_dom"/>
</dbReference>
<dbReference type="PANTHER" id="PTHR30290">
    <property type="entry name" value="PERIPLASMIC BINDING COMPONENT OF ABC TRANSPORTER"/>
    <property type="match status" value="1"/>
</dbReference>
<dbReference type="Pfam" id="PF00496">
    <property type="entry name" value="SBP_bac_5"/>
    <property type="match status" value="1"/>
</dbReference>